<organism evidence="1 2">
    <name type="scientific">Stylosanthes scabra</name>
    <dbReference type="NCBI Taxonomy" id="79078"/>
    <lineage>
        <taxon>Eukaryota</taxon>
        <taxon>Viridiplantae</taxon>
        <taxon>Streptophyta</taxon>
        <taxon>Embryophyta</taxon>
        <taxon>Tracheophyta</taxon>
        <taxon>Spermatophyta</taxon>
        <taxon>Magnoliopsida</taxon>
        <taxon>eudicotyledons</taxon>
        <taxon>Gunneridae</taxon>
        <taxon>Pentapetalae</taxon>
        <taxon>rosids</taxon>
        <taxon>fabids</taxon>
        <taxon>Fabales</taxon>
        <taxon>Fabaceae</taxon>
        <taxon>Papilionoideae</taxon>
        <taxon>50 kb inversion clade</taxon>
        <taxon>dalbergioids sensu lato</taxon>
        <taxon>Dalbergieae</taxon>
        <taxon>Pterocarpus clade</taxon>
        <taxon>Stylosanthes</taxon>
    </lineage>
</organism>
<evidence type="ECO:0008006" key="3">
    <source>
        <dbReference type="Google" id="ProtNLM"/>
    </source>
</evidence>
<sequence>MNDAHASVFKAMQHPSEVENCMRIDVIDSLIQDAFEDQNSSNIEELFQAEIEEEEEEDLHESLPTKPEKVIEEKPSKLELKPLPPSLKYAFLDGAENFPVIINSSLLNEEEENLIK</sequence>
<protein>
    <recommendedName>
        <fullName evidence="3">Reverse transcriptase domain-containing protein</fullName>
    </recommendedName>
</protein>
<feature type="non-terminal residue" evidence="1">
    <location>
        <position position="116"/>
    </location>
</feature>
<name>A0ABU6UXG1_9FABA</name>
<dbReference type="EMBL" id="JASCZI010124476">
    <property type="protein sequence ID" value="MED6165962.1"/>
    <property type="molecule type" value="Genomic_DNA"/>
</dbReference>
<proteinExistence type="predicted"/>
<gene>
    <name evidence="1" type="ORF">PIB30_104614</name>
</gene>
<comment type="caution">
    <text evidence="1">The sequence shown here is derived from an EMBL/GenBank/DDBJ whole genome shotgun (WGS) entry which is preliminary data.</text>
</comment>
<keyword evidence="2" id="KW-1185">Reference proteome</keyword>
<reference evidence="1 2" key="1">
    <citation type="journal article" date="2023" name="Plants (Basel)">
        <title>Bridging the Gap: Combining Genomics and Transcriptomics Approaches to Understand Stylosanthes scabra, an Orphan Legume from the Brazilian Caatinga.</title>
        <authorList>
            <person name="Ferreira-Neto J.R.C."/>
            <person name="da Silva M.D."/>
            <person name="Binneck E."/>
            <person name="de Melo N.F."/>
            <person name="da Silva R.H."/>
            <person name="de Melo A.L.T.M."/>
            <person name="Pandolfi V."/>
            <person name="Bustamante F.O."/>
            <person name="Brasileiro-Vidal A.C."/>
            <person name="Benko-Iseppon A.M."/>
        </authorList>
    </citation>
    <scope>NUCLEOTIDE SEQUENCE [LARGE SCALE GENOMIC DNA]</scope>
    <source>
        <tissue evidence="1">Leaves</tissue>
    </source>
</reference>
<accession>A0ABU6UXG1</accession>
<dbReference type="Proteomes" id="UP001341840">
    <property type="component" value="Unassembled WGS sequence"/>
</dbReference>
<evidence type="ECO:0000313" key="2">
    <source>
        <dbReference type="Proteomes" id="UP001341840"/>
    </source>
</evidence>
<evidence type="ECO:0000313" key="1">
    <source>
        <dbReference type="EMBL" id="MED6165962.1"/>
    </source>
</evidence>